<dbReference type="PANTHER" id="PTHR43861">
    <property type="entry name" value="TRANS-ACONITATE 2-METHYLTRANSFERASE-RELATED"/>
    <property type="match status" value="1"/>
</dbReference>
<protein>
    <submittedName>
        <fullName evidence="2">Class I SAM-dependent methyltransferase</fullName>
    </submittedName>
</protein>
<dbReference type="Gene3D" id="3.40.50.150">
    <property type="entry name" value="Vaccinia Virus protein VP39"/>
    <property type="match status" value="1"/>
</dbReference>
<evidence type="ECO:0000313" key="2">
    <source>
        <dbReference type="EMBL" id="TCC40005.1"/>
    </source>
</evidence>
<keyword evidence="2" id="KW-0489">Methyltransferase</keyword>
<organism evidence="2 3">
    <name type="scientific">Kribbella capetownensis</name>
    <dbReference type="NCBI Taxonomy" id="1572659"/>
    <lineage>
        <taxon>Bacteria</taxon>
        <taxon>Bacillati</taxon>
        <taxon>Actinomycetota</taxon>
        <taxon>Actinomycetes</taxon>
        <taxon>Propionibacteriales</taxon>
        <taxon>Kribbellaceae</taxon>
        <taxon>Kribbella</taxon>
    </lineage>
</organism>
<dbReference type="Proteomes" id="UP000293342">
    <property type="component" value="Unassembled WGS sequence"/>
</dbReference>
<dbReference type="RefSeq" id="WP_131518705.1">
    <property type="nucleotide sequence ID" value="NZ_SJKD01000013.1"/>
</dbReference>
<feature type="domain" description="Methyltransferase type 12" evidence="1">
    <location>
        <begin position="38"/>
        <end position="121"/>
    </location>
</feature>
<evidence type="ECO:0000313" key="3">
    <source>
        <dbReference type="Proteomes" id="UP000293342"/>
    </source>
</evidence>
<dbReference type="GO" id="GO:0008168">
    <property type="term" value="F:methyltransferase activity"/>
    <property type="evidence" value="ECO:0007669"/>
    <property type="project" value="UniProtKB-KW"/>
</dbReference>
<reference evidence="2 3" key="1">
    <citation type="submission" date="2019-02" db="EMBL/GenBank/DDBJ databases">
        <title>Kribbella capetownensis sp. nov. and Kribbella speibonae sp. nov., isolated from soil.</title>
        <authorList>
            <person name="Curtis S.M."/>
            <person name="Norton I."/>
            <person name="Everest G.J."/>
            <person name="Meyers P.R."/>
        </authorList>
    </citation>
    <scope>NUCLEOTIDE SEQUENCE [LARGE SCALE GENOMIC DNA]</scope>
    <source>
        <strain evidence="2 3">YM53</strain>
    </source>
</reference>
<dbReference type="CDD" id="cd02440">
    <property type="entry name" value="AdoMet_MTases"/>
    <property type="match status" value="1"/>
</dbReference>
<comment type="caution">
    <text evidence="2">The sequence shown here is derived from an EMBL/GenBank/DDBJ whole genome shotgun (WGS) entry which is preliminary data.</text>
</comment>
<dbReference type="GO" id="GO:0032259">
    <property type="term" value="P:methylation"/>
    <property type="evidence" value="ECO:0007669"/>
    <property type="project" value="UniProtKB-KW"/>
</dbReference>
<dbReference type="EMBL" id="SJKD01000013">
    <property type="protein sequence ID" value="TCC40005.1"/>
    <property type="molecule type" value="Genomic_DNA"/>
</dbReference>
<keyword evidence="2" id="KW-0808">Transferase</keyword>
<evidence type="ECO:0000259" key="1">
    <source>
        <dbReference type="Pfam" id="PF08242"/>
    </source>
</evidence>
<dbReference type="Pfam" id="PF08242">
    <property type="entry name" value="Methyltransf_12"/>
    <property type="match status" value="1"/>
</dbReference>
<name>A0A4R0JEC9_9ACTN</name>
<accession>A0A4R0JEC9</accession>
<proteinExistence type="predicted"/>
<gene>
    <name evidence="2" type="ORF">E0H75_38695</name>
</gene>
<dbReference type="InterPro" id="IPR029063">
    <property type="entry name" value="SAM-dependent_MTases_sf"/>
</dbReference>
<sequence>MTQWASGEIYESYVGRWSRLVATDFVSWLDQPTGLRWLDVGCGTGALTSTILRTADPASVLGVDPSTGFIEHVRQHVRDERASFEVRSAAELPDGPYDVVVAGLVLNFVPERVEALRRMREIGATVGAYVWDYAEGMQLMRNFFDAMIEVRPQDRDHDEAVRFPFCTAEGLEGLFTEAGFTTVSTREIVVPTEFTSFDDYWKPFLGGQGPAPAYLRSLAEPDQETLREAVRARLPIEADGSIRLTARAWAAQAVS</sequence>
<keyword evidence="3" id="KW-1185">Reference proteome</keyword>
<dbReference type="InterPro" id="IPR013217">
    <property type="entry name" value="Methyltransf_12"/>
</dbReference>
<dbReference type="AlphaFoldDB" id="A0A4R0JEC9"/>
<dbReference type="OrthoDB" id="9795634at2"/>
<dbReference type="SUPFAM" id="SSF53335">
    <property type="entry name" value="S-adenosyl-L-methionine-dependent methyltransferases"/>
    <property type="match status" value="1"/>
</dbReference>